<keyword evidence="4" id="KW-0238">DNA-binding</keyword>
<dbReference type="Pfam" id="PF08281">
    <property type="entry name" value="Sigma70_r4_2"/>
    <property type="match status" value="1"/>
</dbReference>
<dbReference type="SUPFAM" id="SSF88659">
    <property type="entry name" value="Sigma3 and sigma4 domains of RNA polymerase sigma factors"/>
    <property type="match status" value="1"/>
</dbReference>
<protein>
    <submittedName>
        <fullName evidence="8">Sigma-70 family RNA polymerase sigma factor</fullName>
    </submittedName>
</protein>
<feature type="domain" description="RNA polymerase sigma factor 70 region 4 type 2" evidence="7">
    <location>
        <begin position="127"/>
        <end position="178"/>
    </location>
</feature>
<keyword evidence="5" id="KW-0804">Transcription</keyword>
<reference evidence="8 9" key="1">
    <citation type="submission" date="2020-08" db="EMBL/GenBank/DDBJ databases">
        <title>Acidobacteriota in marine sediments use diverse sulfur dissimilation pathways.</title>
        <authorList>
            <person name="Wasmund K."/>
        </authorList>
    </citation>
    <scope>NUCLEOTIDE SEQUENCE [LARGE SCALE GENOMIC DNA]</scope>
    <source>
        <strain evidence="8">MAG AM4</strain>
    </source>
</reference>
<evidence type="ECO:0000256" key="1">
    <source>
        <dbReference type="ARBA" id="ARBA00010641"/>
    </source>
</evidence>
<name>A0A8J7C263_9BACT</name>
<evidence type="ECO:0000313" key="9">
    <source>
        <dbReference type="Proteomes" id="UP000648239"/>
    </source>
</evidence>
<dbReference type="AlphaFoldDB" id="A0A8J7C263"/>
<evidence type="ECO:0000313" key="8">
    <source>
        <dbReference type="EMBL" id="MBD3868820.1"/>
    </source>
</evidence>
<dbReference type="InterPro" id="IPR036388">
    <property type="entry name" value="WH-like_DNA-bd_sf"/>
</dbReference>
<comment type="similarity">
    <text evidence="1">Belongs to the sigma-70 factor family. ECF subfamily.</text>
</comment>
<dbReference type="GO" id="GO:0016987">
    <property type="term" value="F:sigma factor activity"/>
    <property type="evidence" value="ECO:0007669"/>
    <property type="project" value="UniProtKB-KW"/>
</dbReference>
<dbReference type="SUPFAM" id="SSF88946">
    <property type="entry name" value="Sigma2 domain of RNA polymerase sigma factors"/>
    <property type="match status" value="1"/>
</dbReference>
<evidence type="ECO:0000259" key="6">
    <source>
        <dbReference type="Pfam" id="PF04542"/>
    </source>
</evidence>
<organism evidence="8 9">
    <name type="scientific">Candidatus Polarisedimenticola svalbardensis</name>
    <dbReference type="NCBI Taxonomy" id="2886004"/>
    <lineage>
        <taxon>Bacteria</taxon>
        <taxon>Pseudomonadati</taxon>
        <taxon>Acidobacteriota</taxon>
        <taxon>Candidatus Polarisedimenticolia</taxon>
        <taxon>Candidatus Polarisedimenticolales</taxon>
        <taxon>Candidatus Polarisedimenticolaceae</taxon>
        <taxon>Candidatus Polarisedimenticola</taxon>
    </lineage>
</organism>
<dbReference type="Proteomes" id="UP000648239">
    <property type="component" value="Unassembled WGS sequence"/>
</dbReference>
<evidence type="ECO:0000256" key="4">
    <source>
        <dbReference type="ARBA" id="ARBA00023125"/>
    </source>
</evidence>
<gene>
    <name evidence="8" type="ORF">IFK94_11900</name>
</gene>
<comment type="caution">
    <text evidence="8">The sequence shown here is derived from an EMBL/GenBank/DDBJ whole genome shotgun (WGS) entry which is preliminary data.</text>
</comment>
<dbReference type="NCBIfam" id="TIGR02937">
    <property type="entry name" value="sigma70-ECF"/>
    <property type="match status" value="1"/>
</dbReference>
<dbReference type="InterPro" id="IPR013325">
    <property type="entry name" value="RNA_pol_sigma_r2"/>
</dbReference>
<dbReference type="GO" id="GO:0006352">
    <property type="term" value="P:DNA-templated transcription initiation"/>
    <property type="evidence" value="ECO:0007669"/>
    <property type="project" value="InterPro"/>
</dbReference>
<dbReference type="PANTHER" id="PTHR43133:SF8">
    <property type="entry name" value="RNA POLYMERASE SIGMA FACTOR HI_1459-RELATED"/>
    <property type="match status" value="1"/>
</dbReference>
<dbReference type="GO" id="GO:0003677">
    <property type="term" value="F:DNA binding"/>
    <property type="evidence" value="ECO:0007669"/>
    <property type="project" value="UniProtKB-KW"/>
</dbReference>
<evidence type="ECO:0000256" key="2">
    <source>
        <dbReference type="ARBA" id="ARBA00023015"/>
    </source>
</evidence>
<dbReference type="EMBL" id="JACXWD010000044">
    <property type="protein sequence ID" value="MBD3868820.1"/>
    <property type="molecule type" value="Genomic_DNA"/>
</dbReference>
<dbReference type="Gene3D" id="1.10.1740.10">
    <property type="match status" value="1"/>
</dbReference>
<dbReference type="InterPro" id="IPR039425">
    <property type="entry name" value="RNA_pol_sigma-70-like"/>
</dbReference>
<feature type="domain" description="RNA polymerase sigma-70 region 2" evidence="6">
    <location>
        <begin position="39"/>
        <end position="105"/>
    </location>
</feature>
<dbReference type="InterPro" id="IPR013324">
    <property type="entry name" value="RNA_pol_sigma_r3/r4-like"/>
</dbReference>
<dbReference type="InterPro" id="IPR014284">
    <property type="entry name" value="RNA_pol_sigma-70_dom"/>
</dbReference>
<keyword evidence="2" id="KW-0805">Transcription regulation</keyword>
<dbReference type="PANTHER" id="PTHR43133">
    <property type="entry name" value="RNA POLYMERASE ECF-TYPE SIGMA FACTO"/>
    <property type="match status" value="1"/>
</dbReference>
<dbReference type="Gene3D" id="1.10.10.10">
    <property type="entry name" value="Winged helix-like DNA-binding domain superfamily/Winged helix DNA-binding domain"/>
    <property type="match status" value="1"/>
</dbReference>
<dbReference type="Pfam" id="PF04542">
    <property type="entry name" value="Sigma70_r2"/>
    <property type="match status" value="1"/>
</dbReference>
<evidence type="ECO:0000259" key="7">
    <source>
        <dbReference type="Pfam" id="PF08281"/>
    </source>
</evidence>
<evidence type="ECO:0000256" key="3">
    <source>
        <dbReference type="ARBA" id="ARBA00023082"/>
    </source>
</evidence>
<dbReference type="CDD" id="cd06171">
    <property type="entry name" value="Sigma70_r4"/>
    <property type="match status" value="1"/>
</dbReference>
<proteinExistence type="inferred from homology"/>
<dbReference type="InterPro" id="IPR013249">
    <property type="entry name" value="RNA_pol_sigma70_r4_t2"/>
</dbReference>
<accession>A0A8J7C263</accession>
<dbReference type="InterPro" id="IPR007627">
    <property type="entry name" value="RNA_pol_sigma70_r2"/>
</dbReference>
<keyword evidence="3" id="KW-0731">Sigma factor</keyword>
<sequence length="188" mass="21538">MTITWSLNISMDNASLPQGEEARLIAASLAGDGDAFAELVRLHQQRVFRLAGRFFRSREDVEDAAQETFLTAWNRLSTYKRKAPFEHWLTRVCLNCCYGKLRSRNPEVTGVEIDSPAPPSDPSAGLDVERLLALLDPRDRFILLMLDGEGWSVEEIAGRLNWTRANVKVRAHRARKKMRRIVEQEMKR</sequence>
<evidence type="ECO:0000256" key="5">
    <source>
        <dbReference type="ARBA" id="ARBA00023163"/>
    </source>
</evidence>